<organism evidence="1">
    <name type="scientific">marine sediment metagenome</name>
    <dbReference type="NCBI Taxonomy" id="412755"/>
    <lineage>
        <taxon>unclassified sequences</taxon>
        <taxon>metagenomes</taxon>
        <taxon>ecological metagenomes</taxon>
    </lineage>
</organism>
<protein>
    <submittedName>
        <fullName evidence="1">Uncharacterized protein</fullName>
    </submittedName>
</protein>
<reference evidence="1" key="1">
    <citation type="journal article" date="2015" name="Nature">
        <title>Complex archaea that bridge the gap between prokaryotes and eukaryotes.</title>
        <authorList>
            <person name="Spang A."/>
            <person name="Saw J.H."/>
            <person name="Jorgensen S.L."/>
            <person name="Zaremba-Niedzwiedzka K."/>
            <person name="Martijn J."/>
            <person name="Lind A.E."/>
            <person name="van Eijk R."/>
            <person name="Schleper C."/>
            <person name="Guy L."/>
            <person name="Ettema T.J."/>
        </authorList>
    </citation>
    <scope>NUCLEOTIDE SEQUENCE</scope>
</reference>
<name>A0A0F9IGN6_9ZZZZ</name>
<gene>
    <name evidence="1" type="ORF">LCGC14_1660440</name>
</gene>
<dbReference type="EMBL" id="LAZR01014101">
    <property type="protein sequence ID" value="KKM18954.1"/>
    <property type="molecule type" value="Genomic_DNA"/>
</dbReference>
<evidence type="ECO:0000313" key="1">
    <source>
        <dbReference type="EMBL" id="KKM18954.1"/>
    </source>
</evidence>
<sequence length="82" mass="9078">MPKYYLTVTPHQEDETVAAGDLEVGQLAMGVDRDYAGILFLRAYDSVVSLSNPQKTWNTSSCSPHFRVRPLRAGTVVKLTAH</sequence>
<comment type="caution">
    <text evidence="1">The sequence shown here is derived from an EMBL/GenBank/DDBJ whole genome shotgun (WGS) entry which is preliminary data.</text>
</comment>
<accession>A0A0F9IGN6</accession>
<dbReference type="AlphaFoldDB" id="A0A0F9IGN6"/>
<proteinExistence type="predicted"/>